<keyword evidence="2" id="KW-1185">Reference proteome</keyword>
<gene>
    <name evidence="1" type="ORF">RNAN_1133</name>
</gene>
<evidence type="ECO:0000313" key="1">
    <source>
        <dbReference type="EMBL" id="GAB58162.1"/>
    </source>
</evidence>
<comment type="caution">
    <text evidence="1">The sequence shown here is derived from an EMBL/GenBank/DDBJ whole genome shotgun (WGS) entry which is preliminary data.</text>
</comment>
<name>I1DVT4_9GAMM</name>
<dbReference type="EMBL" id="BAFK01000005">
    <property type="protein sequence ID" value="GAB58162.1"/>
    <property type="molecule type" value="Genomic_DNA"/>
</dbReference>
<accession>I1DVT4</accession>
<protein>
    <submittedName>
        <fullName evidence="1">Uncharacterized protein</fullName>
    </submittedName>
</protein>
<dbReference type="Proteomes" id="UP000004374">
    <property type="component" value="Unassembled WGS sequence"/>
</dbReference>
<dbReference type="AlphaFoldDB" id="I1DVT4"/>
<reference evidence="1 2" key="1">
    <citation type="journal article" date="2012" name="J. Bacteriol.">
        <title>Genome Sequence of the Protease-Producing Bacterium Rheinheimera nanhaiensis E407-8T, Isolated from Deep-Sea Sediment of the South China Sea.</title>
        <authorList>
            <person name="Zhang X.-Y."/>
            <person name="Zhang Y.-J."/>
            <person name="Qin Q.-L."/>
            <person name="Xie B.-B."/>
            <person name="Chen X.-L."/>
            <person name="Zhou B.-C."/>
            <person name="Zhang Y.-Z."/>
        </authorList>
    </citation>
    <scope>NUCLEOTIDE SEQUENCE [LARGE SCALE GENOMIC DNA]</scope>
    <source>
        <strain evidence="1 2">E407-8</strain>
    </source>
</reference>
<organism evidence="1 2">
    <name type="scientific">Rheinheimera nanhaiensis E407-8</name>
    <dbReference type="NCBI Taxonomy" id="562729"/>
    <lineage>
        <taxon>Bacteria</taxon>
        <taxon>Pseudomonadati</taxon>
        <taxon>Pseudomonadota</taxon>
        <taxon>Gammaproteobacteria</taxon>
        <taxon>Chromatiales</taxon>
        <taxon>Chromatiaceae</taxon>
        <taxon>Rheinheimera</taxon>
    </lineage>
</organism>
<sequence length="38" mass="4306">MLYKNKKIFWLGLSFSYCLLSAAKVGVVLPLFKRANSV</sequence>
<evidence type="ECO:0000313" key="2">
    <source>
        <dbReference type="Proteomes" id="UP000004374"/>
    </source>
</evidence>
<dbReference type="STRING" id="562729.RNAN_1133"/>
<proteinExistence type="predicted"/>